<dbReference type="GO" id="GO:0005840">
    <property type="term" value="C:ribosome"/>
    <property type="evidence" value="ECO:0007669"/>
    <property type="project" value="UniProtKB-KW"/>
</dbReference>
<dbReference type="GO" id="GO:0003735">
    <property type="term" value="F:structural constituent of ribosome"/>
    <property type="evidence" value="ECO:0007669"/>
    <property type="project" value="InterPro"/>
</dbReference>
<comment type="caution">
    <text evidence="4">The sequence shown here is derived from an EMBL/GenBank/DDBJ whole genome shotgun (WGS) entry which is preliminary data.</text>
</comment>
<evidence type="ECO:0008006" key="6">
    <source>
        <dbReference type="Google" id="ProtNLM"/>
    </source>
</evidence>
<comment type="similarity">
    <text evidence="1">Belongs to the universal ribosomal protein uS17 family.</text>
</comment>
<organism evidence="4 5">
    <name type="scientific">Dimargaris verticillata</name>
    <dbReference type="NCBI Taxonomy" id="2761393"/>
    <lineage>
        <taxon>Eukaryota</taxon>
        <taxon>Fungi</taxon>
        <taxon>Fungi incertae sedis</taxon>
        <taxon>Zoopagomycota</taxon>
        <taxon>Kickxellomycotina</taxon>
        <taxon>Dimargaritomycetes</taxon>
        <taxon>Dimargaritales</taxon>
        <taxon>Dimargaritaceae</taxon>
        <taxon>Dimargaris</taxon>
    </lineage>
</organism>
<accession>A0A9W8ECX5</accession>
<dbReference type="AlphaFoldDB" id="A0A9W8ECX5"/>
<dbReference type="EMBL" id="JANBQB010000265">
    <property type="protein sequence ID" value="KAJ1978633.1"/>
    <property type="molecule type" value="Genomic_DNA"/>
</dbReference>
<dbReference type="InterPro" id="IPR012340">
    <property type="entry name" value="NA-bd_OB-fold"/>
</dbReference>
<dbReference type="GO" id="GO:0006412">
    <property type="term" value="P:translation"/>
    <property type="evidence" value="ECO:0007669"/>
    <property type="project" value="InterPro"/>
</dbReference>
<dbReference type="OrthoDB" id="274752at2759"/>
<dbReference type="PANTHER" id="PTHR10744:SF1">
    <property type="entry name" value="SMALL RIBOSOMAL SUBUNIT PROTEIN US17M"/>
    <property type="match status" value="1"/>
</dbReference>
<name>A0A9W8ECX5_9FUNG</name>
<keyword evidence="3" id="KW-0687">Ribonucleoprotein</keyword>
<dbReference type="NCBIfam" id="NF004123">
    <property type="entry name" value="PRK05610.1"/>
    <property type="match status" value="1"/>
</dbReference>
<evidence type="ECO:0000313" key="5">
    <source>
        <dbReference type="Proteomes" id="UP001151582"/>
    </source>
</evidence>
<evidence type="ECO:0000313" key="4">
    <source>
        <dbReference type="EMBL" id="KAJ1978633.1"/>
    </source>
</evidence>
<keyword evidence="5" id="KW-1185">Reference proteome</keyword>
<evidence type="ECO:0000256" key="2">
    <source>
        <dbReference type="ARBA" id="ARBA00022980"/>
    </source>
</evidence>
<dbReference type="GO" id="GO:1990904">
    <property type="term" value="C:ribonucleoprotein complex"/>
    <property type="evidence" value="ECO:0007669"/>
    <property type="project" value="UniProtKB-KW"/>
</dbReference>
<dbReference type="Pfam" id="PF00366">
    <property type="entry name" value="Ribosomal_S17"/>
    <property type="match status" value="1"/>
</dbReference>
<reference evidence="4" key="1">
    <citation type="submission" date="2022-07" db="EMBL/GenBank/DDBJ databases">
        <title>Phylogenomic reconstructions and comparative analyses of Kickxellomycotina fungi.</title>
        <authorList>
            <person name="Reynolds N.K."/>
            <person name="Stajich J.E."/>
            <person name="Barry K."/>
            <person name="Grigoriev I.V."/>
            <person name="Crous P."/>
            <person name="Smith M.E."/>
        </authorList>
    </citation>
    <scope>NUCLEOTIDE SEQUENCE</scope>
    <source>
        <strain evidence="4">RSA 567</strain>
    </source>
</reference>
<evidence type="ECO:0000256" key="1">
    <source>
        <dbReference type="ARBA" id="ARBA00010254"/>
    </source>
</evidence>
<dbReference type="SUPFAM" id="SSF50249">
    <property type="entry name" value="Nucleic acid-binding proteins"/>
    <property type="match status" value="1"/>
</dbReference>
<dbReference type="Gene3D" id="2.40.50.140">
    <property type="entry name" value="Nucleic acid-binding proteins"/>
    <property type="match status" value="1"/>
</dbReference>
<dbReference type="PANTHER" id="PTHR10744">
    <property type="entry name" value="40S RIBOSOMAL PROTEIN S11 FAMILY MEMBER"/>
    <property type="match status" value="1"/>
</dbReference>
<protein>
    <recommendedName>
        <fullName evidence="6">30S ribosomal protein S17</fullName>
    </recommendedName>
</protein>
<gene>
    <name evidence="4" type="ORF">H4R34_003135</name>
</gene>
<keyword evidence="2" id="KW-0689">Ribosomal protein</keyword>
<dbReference type="InterPro" id="IPR000266">
    <property type="entry name" value="Ribosomal_uS17"/>
</dbReference>
<dbReference type="CDD" id="cd00364">
    <property type="entry name" value="Ribosomal_uS17"/>
    <property type="match status" value="1"/>
</dbReference>
<dbReference type="GO" id="GO:0005739">
    <property type="term" value="C:mitochondrion"/>
    <property type="evidence" value="ECO:0007669"/>
    <property type="project" value="TreeGrafter"/>
</dbReference>
<evidence type="ECO:0000256" key="3">
    <source>
        <dbReference type="ARBA" id="ARBA00023274"/>
    </source>
</evidence>
<dbReference type="Proteomes" id="UP001151582">
    <property type="component" value="Unassembled WGS sequence"/>
</dbReference>
<proteinExistence type="inferred from homology"/>
<sequence length="92" mass="10556">MRQNFIGMVVNTAARKTAKVRVAHQHMHPRVHKLITRHTNFLVHDEKGQCKVGDVVRIEACQKLSKRKSFALAEVVKPAETYTDPETGFVYR</sequence>